<dbReference type="AlphaFoldDB" id="A0A915IAI4"/>
<organism evidence="1 2">
    <name type="scientific">Romanomermis culicivorax</name>
    <name type="common">Nematode worm</name>
    <dbReference type="NCBI Taxonomy" id="13658"/>
    <lineage>
        <taxon>Eukaryota</taxon>
        <taxon>Metazoa</taxon>
        <taxon>Ecdysozoa</taxon>
        <taxon>Nematoda</taxon>
        <taxon>Enoplea</taxon>
        <taxon>Dorylaimia</taxon>
        <taxon>Mermithida</taxon>
        <taxon>Mermithoidea</taxon>
        <taxon>Mermithidae</taxon>
        <taxon>Romanomermis</taxon>
    </lineage>
</organism>
<dbReference type="WBParaSite" id="nRc.2.0.1.t11189-RA">
    <property type="protein sequence ID" value="nRc.2.0.1.t11189-RA"/>
    <property type="gene ID" value="nRc.2.0.1.g11189"/>
</dbReference>
<reference evidence="2" key="1">
    <citation type="submission" date="2022-11" db="UniProtKB">
        <authorList>
            <consortium name="WormBaseParasite"/>
        </authorList>
    </citation>
    <scope>IDENTIFICATION</scope>
</reference>
<proteinExistence type="predicted"/>
<dbReference type="Proteomes" id="UP000887565">
    <property type="component" value="Unplaced"/>
</dbReference>
<name>A0A915IAI4_ROMCU</name>
<evidence type="ECO:0000313" key="2">
    <source>
        <dbReference type="WBParaSite" id="nRc.2.0.1.t11189-RA"/>
    </source>
</evidence>
<evidence type="ECO:0000313" key="1">
    <source>
        <dbReference type="Proteomes" id="UP000887565"/>
    </source>
</evidence>
<sequence>MPVFLLLNVVYRRNLLSINSIFIFTRPLVFLAANDDDAGHKISCCCCSSCSIIFISCSFCRCRSSFSSSMCSSYSSLSSFSSLKQTETVLHFPGDCADFDFNITSLSLVNLKQVSPGIMIPYWPADDIFFKKEVTQKLHRDISQKKREVIHENSRNKNACSERLHEFIMVLEDNNLFDCPNEI</sequence>
<accession>A0A915IAI4</accession>
<protein>
    <submittedName>
        <fullName evidence="2">Uncharacterized protein</fullName>
    </submittedName>
</protein>
<keyword evidence="1" id="KW-1185">Reference proteome</keyword>